<evidence type="ECO:0000313" key="3">
    <source>
        <dbReference type="Proteomes" id="UP001446871"/>
    </source>
</evidence>
<feature type="compositionally biased region" description="Polar residues" evidence="1">
    <location>
        <begin position="151"/>
        <end position="167"/>
    </location>
</feature>
<comment type="caution">
    <text evidence="2">The sequence shown here is derived from an EMBL/GenBank/DDBJ whole genome shotgun (WGS) entry which is preliminary data.</text>
</comment>
<evidence type="ECO:0000313" key="2">
    <source>
        <dbReference type="EMBL" id="KAK8047999.1"/>
    </source>
</evidence>
<dbReference type="Proteomes" id="UP001446871">
    <property type="component" value="Unassembled WGS sequence"/>
</dbReference>
<organism evidence="2 3">
    <name type="scientific">Apiospora saccharicola</name>
    <dbReference type="NCBI Taxonomy" id="335842"/>
    <lineage>
        <taxon>Eukaryota</taxon>
        <taxon>Fungi</taxon>
        <taxon>Dikarya</taxon>
        <taxon>Ascomycota</taxon>
        <taxon>Pezizomycotina</taxon>
        <taxon>Sordariomycetes</taxon>
        <taxon>Xylariomycetidae</taxon>
        <taxon>Amphisphaeriales</taxon>
        <taxon>Apiosporaceae</taxon>
        <taxon>Apiospora</taxon>
    </lineage>
</organism>
<feature type="compositionally biased region" description="Basic and acidic residues" evidence="1">
    <location>
        <begin position="99"/>
        <end position="120"/>
    </location>
</feature>
<evidence type="ECO:0000256" key="1">
    <source>
        <dbReference type="SAM" id="MobiDB-lite"/>
    </source>
</evidence>
<protein>
    <submittedName>
        <fullName evidence="2">Uncharacterized protein</fullName>
    </submittedName>
</protein>
<feature type="region of interest" description="Disordered" evidence="1">
    <location>
        <begin position="99"/>
        <end position="125"/>
    </location>
</feature>
<keyword evidence="3" id="KW-1185">Reference proteome</keyword>
<accession>A0ABR1TMV7</accession>
<feature type="region of interest" description="Disordered" evidence="1">
    <location>
        <begin position="140"/>
        <end position="167"/>
    </location>
</feature>
<name>A0ABR1TMV7_9PEZI</name>
<sequence length="167" mass="18037">MLRPTRWVQNVVIPHLTSLTDIQSGLPHDPTDRIDHPPAHARQKRIGQWRSAQIHCHELSGSFSDGWGEEVRLPGSHELTARGAGGKSPLVALGDRERASGRWAVREQESEEAERGEGRARKAPVRASIVGANRASLGLLASGDQGVKPPMTSNDLGGSNTTCTPYV</sequence>
<reference evidence="2 3" key="1">
    <citation type="submission" date="2023-01" db="EMBL/GenBank/DDBJ databases">
        <title>Analysis of 21 Apiospora genomes using comparative genomics revels a genus with tremendous synthesis potential of carbohydrate active enzymes and secondary metabolites.</title>
        <authorList>
            <person name="Sorensen T."/>
        </authorList>
    </citation>
    <scope>NUCLEOTIDE SEQUENCE [LARGE SCALE GENOMIC DNA]</scope>
    <source>
        <strain evidence="2 3">CBS 83171</strain>
    </source>
</reference>
<proteinExistence type="predicted"/>
<gene>
    <name evidence="2" type="ORF">PG996_016063</name>
</gene>
<dbReference type="EMBL" id="JAQQWM010000009">
    <property type="protein sequence ID" value="KAK8047999.1"/>
    <property type="molecule type" value="Genomic_DNA"/>
</dbReference>